<accession>A0A1C4V7M8</accession>
<dbReference type="InterPro" id="IPR041698">
    <property type="entry name" value="Methyltransf_25"/>
</dbReference>
<gene>
    <name evidence="2" type="ORF">GA0070563_10296</name>
</gene>
<feature type="domain" description="Methyltransferase" evidence="1">
    <location>
        <begin position="190"/>
        <end position="286"/>
    </location>
</feature>
<protein>
    <submittedName>
        <fullName evidence="2">Methyltransferase domain-containing protein</fullName>
    </submittedName>
</protein>
<keyword evidence="3" id="KW-1185">Reference proteome</keyword>
<evidence type="ECO:0000313" key="3">
    <source>
        <dbReference type="Proteomes" id="UP000183585"/>
    </source>
</evidence>
<organism evidence="2 3">
    <name type="scientific">Micromonospora carbonacea</name>
    <dbReference type="NCBI Taxonomy" id="47853"/>
    <lineage>
        <taxon>Bacteria</taxon>
        <taxon>Bacillati</taxon>
        <taxon>Actinomycetota</taxon>
        <taxon>Actinomycetes</taxon>
        <taxon>Micromonosporales</taxon>
        <taxon>Micromonosporaceae</taxon>
        <taxon>Micromonospora</taxon>
    </lineage>
</organism>
<name>A0A1C4V7M8_9ACTN</name>
<dbReference type="Pfam" id="PF13649">
    <property type="entry name" value="Methyltransf_25"/>
    <property type="match status" value="1"/>
</dbReference>
<dbReference type="RefSeq" id="WP_176734770.1">
    <property type="nucleotide sequence ID" value="NZ_JBIRZV010000006.1"/>
</dbReference>
<evidence type="ECO:0000313" key="2">
    <source>
        <dbReference type="EMBL" id="SCE80020.1"/>
    </source>
</evidence>
<proteinExistence type="predicted"/>
<dbReference type="GO" id="GO:0008168">
    <property type="term" value="F:methyltransferase activity"/>
    <property type="evidence" value="ECO:0007669"/>
    <property type="project" value="UniProtKB-KW"/>
</dbReference>
<dbReference type="CDD" id="cd02440">
    <property type="entry name" value="AdoMet_MTases"/>
    <property type="match status" value="1"/>
</dbReference>
<dbReference type="GO" id="GO:0032259">
    <property type="term" value="P:methylation"/>
    <property type="evidence" value="ECO:0007669"/>
    <property type="project" value="UniProtKB-KW"/>
</dbReference>
<keyword evidence="2" id="KW-0489">Methyltransferase</keyword>
<keyword evidence="2" id="KW-0808">Transferase</keyword>
<dbReference type="PANTHER" id="PTHR43591:SF24">
    <property type="entry name" value="2-METHOXY-6-POLYPRENYL-1,4-BENZOQUINOL METHYLASE, MITOCHONDRIAL"/>
    <property type="match status" value="1"/>
</dbReference>
<dbReference type="AlphaFoldDB" id="A0A1C4V7M8"/>
<sequence>MIQTDEAVRERGFLGTMTALPRFDDGSYLDFIEGLRRYALTVLNPVAAAAVRERATTARPETIESARELADPIPVVGLRNRILRSTQDMNWNRVVTGYEPLRPTLEAELAAAERQGPGRLELVDDWEYPEYYRTVHYHRQPGGYHEDPLAGYVYHYGTKVFHLGTNDRDEAKIARAMEVPEPADGRVERVLDIACSIGAMTVAFKQRWPQAEVWGIDAAAPLLRYAHARAVRVGGDVIFAQQLAEQLRFADASVDVAYLGTLLHEVPHEVAVRIVHEARRVVRPGGVLVVHDMRQAGDPADIWEEYDRDFDCRFNGEPYAYHFVHAGFGTLLAELFSSVTTSSGRTVTWVCVP</sequence>
<dbReference type="EMBL" id="FMCT01000002">
    <property type="protein sequence ID" value="SCE80020.1"/>
    <property type="molecule type" value="Genomic_DNA"/>
</dbReference>
<dbReference type="SUPFAM" id="SSF53335">
    <property type="entry name" value="S-adenosyl-L-methionine-dependent methyltransferases"/>
    <property type="match status" value="1"/>
</dbReference>
<dbReference type="PANTHER" id="PTHR43591">
    <property type="entry name" value="METHYLTRANSFERASE"/>
    <property type="match status" value="1"/>
</dbReference>
<dbReference type="Gene3D" id="3.40.50.150">
    <property type="entry name" value="Vaccinia Virus protein VP39"/>
    <property type="match status" value="1"/>
</dbReference>
<dbReference type="Proteomes" id="UP000183585">
    <property type="component" value="Unassembled WGS sequence"/>
</dbReference>
<reference evidence="3" key="1">
    <citation type="submission" date="2016-06" db="EMBL/GenBank/DDBJ databases">
        <authorList>
            <person name="Varghese N."/>
            <person name="Submissions Spin"/>
        </authorList>
    </citation>
    <scope>NUCLEOTIDE SEQUENCE [LARGE SCALE GENOMIC DNA]</scope>
    <source>
        <strain evidence="3">DSM 43168</strain>
    </source>
</reference>
<dbReference type="InterPro" id="IPR029063">
    <property type="entry name" value="SAM-dependent_MTases_sf"/>
</dbReference>
<evidence type="ECO:0000259" key="1">
    <source>
        <dbReference type="Pfam" id="PF13649"/>
    </source>
</evidence>